<name>A0A1H2QHE6_THIRO</name>
<protein>
    <submittedName>
        <fullName evidence="2">Uncharacterized protein</fullName>
    </submittedName>
</protein>
<dbReference type="RefSeq" id="WP_139191842.1">
    <property type="nucleotide sequence ID" value="NZ_FNNZ01000001.1"/>
</dbReference>
<evidence type="ECO:0000313" key="3">
    <source>
        <dbReference type="Proteomes" id="UP000198816"/>
    </source>
</evidence>
<dbReference type="EMBL" id="FNNZ01000001">
    <property type="protein sequence ID" value="SDW06542.1"/>
    <property type="molecule type" value="Genomic_DNA"/>
</dbReference>
<keyword evidence="3" id="KW-1185">Reference proteome</keyword>
<evidence type="ECO:0000313" key="2">
    <source>
        <dbReference type="EMBL" id="SDW06542.1"/>
    </source>
</evidence>
<dbReference type="Proteomes" id="UP000198816">
    <property type="component" value="Unassembled WGS sequence"/>
</dbReference>
<reference evidence="3" key="1">
    <citation type="submission" date="2016-10" db="EMBL/GenBank/DDBJ databases">
        <authorList>
            <person name="Varghese N."/>
            <person name="Submissions S."/>
        </authorList>
    </citation>
    <scope>NUCLEOTIDE SEQUENCE [LARGE SCALE GENOMIC DNA]</scope>
    <source>
        <strain evidence="3">DSM 217</strain>
    </source>
</reference>
<proteinExistence type="predicted"/>
<gene>
    <name evidence="2" type="ORF">SAMN05421783_101275</name>
</gene>
<sequence length="61" mass="6308">MHPNDDPTSPQTATDDQAPDMADPERRAALARLGALAAWTAPAMLTLVATARAAPPISTTP</sequence>
<organism evidence="2 3">
    <name type="scientific">Thiocapsa roseopersicina</name>
    <dbReference type="NCBI Taxonomy" id="1058"/>
    <lineage>
        <taxon>Bacteria</taxon>
        <taxon>Pseudomonadati</taxon>
        <taxon>Pseudomonadota</taxon>
        <taxon>Gammaproteobacteria</taxon>
        <taxon>Chromatiales</taxon>
        <taxon>Chromatiaceae</taxon>
        <taxon>Thiocapsa</taxon>
    </lineage>
</organism>
<feature type="compositionally biased region" description="Polar residues" evidence="1">
    <location>
        <begin position="1"/>
        <end position="15"/>
    </location>
</feature>
<evidence type="ECO:0000256" key="1">
    <source>
        <dbReference type="SAM" id="MobiDB-lite"/>
    </source>
</evidence>
<dbReference type="AlphaFoldDB" id="A0A1H2QHE6"/>
<dbReference type="STRING" id="1058.SAMN05421783_101275"/>
<feature type="region of interest" description="Disordered" evidence="1">
    <location>
        <begin position="1"/>
        <end position="25"/>
    </location>
</feature>
<accession>A0A1H2QHE6</accession>